<dbReference type="Pfam" id="PF10646">
    <property type="entry name" value="Germane"/>
    <property type="match status" value="1"/>
</dbReference>
<dbReference type="SMART" id="SM00909">
    <property type="entry name" value="Germane"/>
    <property type="match status" value="1"/>
</dbReference>
<dbReference type="AlphaFoldDB" id="A0A1I2J5T3"/>
<organism evidence="3 4">
    <name type="scientific">Blastococcus tunisiensis</name>
    <dbReference type="NCBI Taxonomy" id="1798228"/>
    <lineage>
        <taxon>Bacteria</taxon>
        <taxon>Bacillati</taxon>
        <taxon>Actinomycetota</taxon>
        <taxon>Actinomycetes</taxon>
        <taxon>Geodermatophilales</taxon>
        <taxon>Geodermatophilaceae</taxon>
        <taxon>Blastococcus</taxon>
    </lineage>
</organism>
<gene>
    <name evidence="3" type="ORF">SAMN05216574_11546</name>
</gene>
<protein>
    <submittedName>
        <fullName evidence="3">Sporulation and spore germination</fullName>
    </submittedName>
</protein>
<dbReference type="InterPro" id="IPR019606">
    <property type="entry name" value="GerMN"/>
</dbReference>
<evidence type="ECO:0000256" key="1">
    <source>
        <dbReference type="SAM" id="MobiDB-lite"/>
    </source>
</evidence>
<sequence length="219" mass="21870">MTGRARALLVGCVWTLVLCVGGCGVPAGGAPRAIPSSEVPYGLAQASPEATGPATSAPAEAPSQVYLVGAGDVLVGRPREVEGSTLQERLDDLLSSLEEGPTAAEREEQLSSVLTPEVRLSATDLTDRTATIDLGAPSGAPSGAAGRQAVAQIVLTATSMRGVDAVRLTIGGDPVEAPLPTGALTSAPLTARDYASFLSPPEPSPAAEAPAPAETAPPS</sequence>
<reference evidence="4" key="1">
    <citation type="submission" date="2016-10" db="EMBL/GenBank/DDBJ databases">
        <authorList>
            <person name="Varghese N."/>
            <person name="Submissions S."/>
        </authorList>
    </citation>
    <scope>NUCLEOTIDE SEQUENCE [LARGE SCALE GENOMIC DNA]</scope>
    <source>
        <strain evidence="4">DSM 46838</strain>
    </source>
</reference>
<dbReference type="STRING" id="1798228.SAMN05216574_11546"/>
<evidence type="ECO:0000259" key="2">
    <source>
        <dbReference type="SMART" id="SM00909"/>
    </source>
</evidence>
<evidence type="ECO:0000313" key="4">
    <source>
        <dbReference type="Proteomes" id="UP000198589"/>
    </source>
</evidence>
<feature type="region of interest" description="Disordered" evidence="1">
    <location>
        <begin position="194"/>
        <end position="219"/>
    </location>
</feature>
<feature type="compositionally biased region" description="Low complexity" evidence="1">
    <location>
        <begin position="205"/>
        <end position="219"/>
    </location>
</feature>
<proteinExistence type="predicted"/>
<evidence type="ECO:0000313" key="3">
    <source>
        <dbReference type="EMBL" id="SFF50055.1"/>
    </source>
</evidence>
<dbReference type="OrthoDB" id="3774064at2"/>
<keyword evidence="4" id="KW-1185">Reference proteome</keyword>
<feature type="domain" description="GerMN" evidence="2">
    <location>
        <begin position="90"/>
        <end position="179"/>
    </location>
</feature>
<dbReference type="EMBL" id="FOND01000015">
    <property type="protein sequence ID" value="SFF50055.1"/>
    <property type="molecule type" value="Genomic_DNA"/>
</dbReference>
<name>A0A1I2J5T3_9ACTN</name>
<accession>A0A1I2J5T3</accession>
<dbReference type="RefSeq" id="WP_092201676.1">
    <property type="nucleotide sequence ID" value="NZ_FOND01000015.1"/>
</dbReference>
<dbReference type="Proteomes" id="UP000198589">
    <property type="component" value="Unassembled WGS sequence"/>
</dbReference>